<gene>
    <name evidence="2" type="ORF">KOI35_26200</name>
</gene>
<dbReference type="InterPro" id="IPR057929">
    <property type="entry name" value="RamC_N"/>
</dbReference>
<accession>A0ABS5YWB9</accession>
<comment type="caution">
    <text evidence="2">The sequence shown here is derived from an EMBL/GenBank/DDBJ whole genome shotgun (WGS) entry which is preliminary data.</text>
</comment>
<protein>
    <recommendedName>
        <fullName evidence="1">RamC N-terminal domain-containing protein</fullName>
    </recommendedName>
</protein>
<reference evidence="2 3" key="1">
    <citation type="submission" date="2021-06" db="EMBL/GenBank/DDBJ databases">
        <title>Actinoplanes lichenicola sp. nov., and Actinoplanes ovalisporus sp. nov., isolated from lichen in Thailand.</title>
        <authorList>
            <person name="Saeng-In P."/>
            <person name="Kanchanasin P."/>
            <person name="Yuki M."/>
            <person name="Kudo T."/>
            <person name="Ohkuma M."/>
            <person name="Phongsopitanun W."/>
            <person name="Tanasupawat S."/>
        </authorList>
    </citation>
    <scope>NUCLEOTIDE SEQUENCE [LARGE SCALE GENOMIC DNA]</scope>
    <source>
        <strain evidence="2 3">NBRC 110975</strain>
    </source>
</reference>
<proteinExistence type="predicted"/>
<evidence type="ECO:0000313" key="2">
    <source>
        <dbReference type="EMBL" id="MBU2667009.1"/>
    </source>
</evidence>
<dbReference type="Pfam" id="PF25816">
    <property type="entry name" value="RamC_N"/>
    <property type="match status" value="1"/>
</dbReference>
<name>A0ABS5YWB9_9ACTN</name>
<feature type="domain" description="RamC N-terminal" evidence="1">
    <location>
        <begin position="35"/>
        <end position="114"/>
    </location>
</feature>
<dbReference type="EMBL" id="JAHKKG010000008">
    <property type="protein sequence ID" value="MBU2667009.1"/>
    <property type="molecule type" value="Genomic_DNA"/>
</dbReference>
<dbReference type="Proteomes" id="UP001519654">
    <property type="component" value="Unassembled WGS sequence"/>
</dbReference>
<evidence type="ECO:0000313" key="3">
    <source>
        <dbReference type="Proteomes" id="UP001519654"/>
    </source>
</evidence>
<keyword evidence="3" id="KW-1185">Reference proteome</keyword>
<dbReference type="RefSeq" id="WP_215791212.1">
    <property type="nucleotide sequence ID" value="NZ_JAHKKG010000008.1"/>
</dbReference>
<sequence>MIELYGDTHGGTFRVPSVRCLFCPVASVLDRVRVVVANNDLRRRNGKNAERSGSGKFVTVCPDGEQELAALLGDLEPRLAGRAGAYIRIGAGPLHVRYGGFRPMWTDVAGCGVYGFRARPPNW</sequence>
<evidence type="ECO:0000259" key="1">
    <source>
        <dbReference type="Pfam" id="PF25816"/>
    </source>
</evidence>
<organism evidence="2 3">
    <name type="scientific">Paractinoplanes bogorensis</name>
    <dbReference type="NCBI Taxonomy" id="1610840"/>
    <lineage>
        <taxon>Bacteria</taxon>
        <taxon>Bacillati</taxon>
        <taxon>Actinomycetota</taxon>
        <taxon>Actinomycetes</taxon>
        <taxon>Micromonosporales</taxon>
        <taxon>Micromonosporaceae</taxon>
        <taxon>Paractinoplanes</taxon>
    </lineage>
</organism>